<evidence type="ECO:0000259" key="5">
    <source>
        <dbReference type="Pfam" id="PF01979"/>
    </source>
</evidence>
<dbReference type="GO" id="GO:0005829">
    <property type="term" value="C:cytosol"/>
    <property type="evidence" value="ECO:0007669"/>
    <property type="project" value="TreeGrafter"/>
</dbReference>
<evidence type="ECO:0000256" key="4">
    <source>
        <dbReference type="ARBA" id="ARBA00022833"/>
    </source>
</evidence>
<dbReference type="RefSeq" id="WP_184482220.1">
    <property type="nucleotide sequence ID" value="NZ_JACHIV010000001.1"/>
</dbReference>
<dbReference type="SUPFAM" id="SSF51338">
    <property type="entry name" value="Composite domain of metallo-dependent hydrolases"/>
    <property type="match status" value="1"/>
</dbReference>
<dbReference type="InterPro" id="IPR006680">
    <property type="entry name" value="Amidohydro-rel"/>
</dbReference>
<keyword evidence="7" id="KW-1185">Reference proteome</keyword>
<dbReference type="InterPro" id="IPR032466">
    <property type="entry name" value="Metal_Hydrolase"/>
</dbReference>
<dbReference type="GO" id="GO:0019239">
    <property type="term" value="F:deaminase activity"/>
    <property type="evidence" value="ECO:0007669"/>
    <property type="project" value="TreeGrafter"/>
</dbReference>
<dbReference type="Gene3D" id="2.30.40.10">
    <property type="entry name" value="Urease, subunit C, domain 1"/>
    <property type="match status" value="1"/>
</dbReference>
<sequence>MKYWCEHAWLDDGPRTGVLVETDGTAITAVTTAETPPPGATRLPGLVLPGLANAHSHAFHRALRGRATGGGTFWTWREQMYAVAGALDPDTYRRLATAVYTEMALAGITCVGEFHYLHHPPGGGRYDDPNEMSAALAQAAHDAGIRLTLLDTCYLTSGFDTPVEGVQQRFSDGDARAWADRADRFTVDCARVRLGAAVHSVRAVPAEQIADVAAWAHRYGTPLHVHLSEQRKENEACLAAHGRTPARLLADAGALGANTTAVHATHLTDDDLRLLGGSGTGTCLCPTTEADLGDGIGPALQLDAAGSPLSLGSDGHSTIDVLAEAHAVEAGQRLNTERRGHFGAERLLEMATTTGHRALGWLDAGRIAPGHRADLVAVALDGPRLAAVPLEAVPAVARADDVRHVIANGRGIVRDGEHEHVPDPGRRLRRLVDELL</sequence>
<evidence type="ECO:0000256" key="3">
    <source>
        <dbReference type="ARBA" id="ARBA00022801"/>
    </source>
</evidence>
<organism evidence="6 7">
    <name type="scientific">Saccharopolyspora gloriosae</name>
    <dbReference type="NCBI Taxonomy" id="455344"/>
    <lineage>
        <taxon>Bacteria</taxon>
        <taxon>Bacillati</taxon>
        <taxon>Actinomycetota</taxon>
        <taxon>Actinomycetes</taxon>
        <taxon>Pseudonocardiales</taxon>
        <taxon>Pseudonocardiaceae</taxon>
        <taxon>Saccharopolyspora</taxon>
    </lineage>
</organism>
<name>A0A840NJG1_9PSEU</name>
<comment type="caution">
    <text evidence="6">The sequence shown here is derived from an EMBL/GenBank/DDBJ whole genome shotgun (WGS) entry which is preliminary data.</text>
</comment>
<evidence type="ECO:0000313" key="6">
    <source>
        <dbReference type="EMBL" id="MBB5071694.1"/>
    </source>
</evidence>
<keyword evidence="2" id="KW-0479">Metal-binding</keyword>
<keyword evidence="4" id="KW-0862">Zinc</keyword>
<dbReference type="AlphaFoldDB" id="A0A840NJG1"/>
<dbReference type="NCBIfam" id="NF006681">
    <property type="entry name" value="PRK09229.1-2"/>
    <property type="match status" value="1"/>
</dbReference>
<gene>
    <name evidence="6" type="ORF">BJ969_004782</name>
</gene>
<protein>
    <submittedName>
        <fullName evidence="6">Formiminoglutamate deiminase</fullName>
    </submittedName>
</protein>
<dbReference type="PANTHER" id="PTHR11271:SF48">
    <property type="entry name" value="AMIDOHYDROLASE-RELATED DOMAIN-CONTAINING PROTEIN"/>
    <property type="match status" value="1"/>
</dbReference>
<dbReference type="InterPro" id="IPR051607">
    <property type="entry name" value="Metallo-dep_hydrolases"/>
</dbReference>
<feature type="domain" description="Amidohydrolase-related" evidence="5">
    <location>
        <begin position="46"/>
        <end position="410"/>
    </location>
</feature>
<keyword evidence="3" id="KW-0378">Hydrolase</keyword>
<reference evidence="6 7" key="1">
    <citation type="submission" date="2020-08" db="EMBL/GenBank/DDBJ databases">
        <title>Sequencing the genomes of 1000 actinobacteria strains.</title>
        <authorList>
            <person name="Klenk H.-P."/>
        </authorList>
    </citation>
    <scope>NUCLEOTIDE SEQUENCE [LARGE SCALE GENOMIC DNA]</scope>
    <source>
        <strain evidence="6 7">DSM 45582</strain>
    </source>
</reference>
<dbReference type="GO" id="GO:0046872">
    <property type="term" value="F:metal ion binding"/>
    <property type="evidence" value="ECO:0007669"/>
    <property type="project" value="UniProtKB-KW"/>
</dbReference>
<dbReference type="EMBL" id="JACHIV010000001">
    <property type="protein sequence ID" value="MBB5071694.1"/>
    <property type="molecule type" value="Genomic_DNA"/>
</dbReference>
<dbReference type="Gene3D" id="3.20.20.140">
    <property type="entry name" value="Metal-dependent hydrolases"/>
    <property type="match status" value="1"/>
</dbReference>
<dbReference type="Pfam" id="PF01979">
    <property type="entry name" value="Amidohydro_1"/>
    <property type="match status" value="1"/>
</dbReference>
<dbReference type="InterPro" id="IPR010252">
    <property type="entry name" value="HutF"/>
</dbReference>
<comment type="cofactor">
    <cofactor evidence="1">
        <name>Zn(2+)</name>
        <dbReference type="ChEBI" id="CHEBI:29105"/>
    </cofactor>
</comment>
<dbReference type="Proteomes" id="UP000580474">
    <property type="component" value="Unassembled WGS sequence"/>
</dbReference>
<proteinExistence type="predicted"/>
<dbReference type="InterPro" id="IPR011059">
    <property type="entry name" value="Metal-dep_hydrolase_composite"/>
</dbReference>
<dbReference type="PANTHER" id="PTHR11271">
    <property type="entry name" value="GUANINE DEAMINASE"/>
    <property type="match status" value="1"/>
</dbReference>
<evidence type="ECO:0000256" key="2">
    <source>
        <dbReference type="ARBA" id="ARBA00022723"/>
    </source>
</evidence>
<accession>A0A840NJG1</accession>
<evidence type="ECO:0000313" key="7">
    <source>
        <dbReference type="Proteomes" id="UP000580474"/>
    </source>
</evidence>
<evidence type="ECO:0000256" key="1">
    <source>
        <dbReference type="ARBA" id="ARBA00001947"/>
    </source>
</evidence>
<dbReference type="SUPFAM" id="SSF51556">
    <property type="entry name" value="Metallo-dependent hydrolases"/>
    <property type="match status" value="1"/>
</dbReference>
<dbReference type="NCBIfam" id="TIGR02022">
    <property type="entry name" value="hutF"/>
    <property type="match status" value="1"/>
</dbReference>